<dbReference type="EMBL" id="JBITDC010000004">
    <property type="protein sequence ID" value="MFI5675746.1"/>
    <property type="molecule type" value="Genomic_DNA"/>
</dbReference>
<feature type="region of interest" description="Disordered" evidence="1">
    <location>
        <begin position="84"/>
        <end position="109"/>
    </location>
</feature>
<evidence type="ECO:0000313" key="3">
    <source>
        <dbReference type="EMBL" id="MFI5675746.1"/>
    </source>
</evidence>
<name>A0ABW7Y065_STRCE</name>
<dbReference type="Pfam" id="PF13443">
    <property type="entry name" value="HTH_26"/>
    <property type="match status" value="1"/>
</dbReference>
<dbReference type="InterPro" id="IPR001387">
    <property type="entry name" value="Cro/C1-type_HTH"/>
</dbReference>
<evidence type="ECO:0000256" key="1">
    <source>
        <dbReference type="SAM" id="MobiDB-lite"/>
    </source>
</evidence>
<dbReference type="Proteomes" id="UP001612415">
    <property type="component" value="Unassembled WGS sequence"/>
</dbReference>
<evidence type="ECO:0000313" key="4">
    <source>
        <dbReference type="Proteomes" id="UP001612415"/>
    </source>
</evidence>
<comment type="caution">
    <text evidence="3">The sequence shown here is derived from an EMBL/GenBank/DDBJ whole genome shotgun (WGS) entry which is preliminary data.</text>
</comment>
<feature type="domain" description="HTH cro/C1-type" evidence="2">
    <location>
        <begin position="4"/>
        <end position="72"/>
    </location>
</feature>
<reference evidence="3 4" key="1">
    <citation type="submission" date="2024-10" db="EMBL/GenBank/DDBJ databases">
        <title>The Natural Products Discovery Center: Release of the First 8490 Sequenced Strains for Exploring Actinobacteria Biosynthetic Diversity.</title>
        <authorList>
            <person name="Kalkreuter E."/>
            <person name="Kautsar S.A."/>
            <person name="Yang D."/>
            <person name="Bader C.D."/>
            <person name="Teijaro C.N."/>
            <person name="Fluegel L."/>
            <person name="Davis C.M."/>
            <person name="Simpson J.R."/>
            <person name="Lauterbach L."/>
            <person name="Steele A.D."/>
            <person name="Gui C."/>
            <person name="Meng S."/>
            <person name="Li G."/>
            <person name="Viehrig K."/>
            <person name="Ye F."/>
            <person name="Su P."/>
            <person name="Kiefer A.F."/>
            <person name="Nichols A."/>
            <person name="Cepeda A.J."/>
            <person name="Yan W."/>
            <person name="Fan B."/>
            <person name="Jiang Y."/>
            <person name="Adhikari A."/>
            <person name="Zheng C.-J."/>
            <person name="Schuster L."/>
            <person name="Cowan T.M."/>
            <person name="Smanski M.J."/>
            <person name="Chevrette M.G."/>
            <person name="De Carvalho L.P.S."/>
            <person name="Shen B."/>
        </authorList>
    </citation>
    <scope>NUCLEOTIDE SEQUENCE [LARGE SCALE GENOMIC DNA]</scope>
    <source>
        <strain evidence="3 4">NPDC051599</strain>
    </source>
</reference>
<proteinExistence type="predicted"/>
<keyword evidence="4" id="KW-1185">Reference proteome</keyword>
<feature type="compositionally biased region" description="Basic residues" evidence="1">
    <location>
        <begin position="99"/>
        <end position="109"/>
    </location>
</feature>
<gene>
    <name evidence="3" type="ORF">ACIA8P_13870</name>
</gene>
<protein>
    <submittedName>
        <fullName evidence="3">Helix-turn-helix domain-containing protein</fullName>
    </submittedName>
</protein>
<evidence type="ECO:0000259" key="2">
    <source>
        <dbReference type="Pfam" id="PF13443"/>
    </source>
</evidence>
<accession>A0ABW7Y065</accession>
<sequence>MKWNLRLAAANRGIWKASELQRMLAERGLVMSAGKLSGLWSGQPNSIKLDELEVFCAVLDCGPEELLIREPETVTPQADADVNVATAAGQTPSPVIRPRSPHGRSKPPL</sequence>
<organism evidence="3 4">
    <name type="scientific">Streptomyces cellulosae</name>
    <dbReference type="NCBI Taxonomy" id="1968"/>
    <lineage>
        <taxon>Bacteria</taxon>
        <taxon>Bacillati</taxon>
        <taxon>Actinomycetota</taxon>
        <taxon>Actinomycetes</taxon>
        <taxon>Kitasatosporales</taxon>
        <taxon>Streptomycetaceae</taxon>
        <taxon>Streptomyces</taxon>
    </lineage>
</organism>
<dbReference type="RefSeq" id="WP_398656529.1">
    <property type="nucleotide sequence ID" value="NZ_JBITDC010000004.1"/>
</dbReference>